<protein>
    <recommendedName>
        <fullName evidence="4">DUF4231 domain-containing protein</fullName>
    </recommendedName>
</protein>
<dbReference type="AlphaFoldDB" id="A0A6A7N3I6"/>
<feature type="transmembrane region" description="Helical" evidence="1">
    <location>
        <begin position="31"/>
        <end position="49"/>
    </location>
</feature>
<evidence type="ECO:0000256" key="1">
    <source>
        <dbReference type="SAM" id="Phobius"/>
    </source>
</evidence>
<comment type="caution">
    <text evidence="2">The sequence shown here is derived from an EMBL/GenBank/DDBJ whole genome shotgun (WGS) entry which is preliminary data.</text>
</comment>
<keyword evidence="1" id="KW-0812">Transmembrane</keyword>
<evidence type="ECO:0000313" key="2">
    <source>
        <dbReference type="EMBL" id="MQA39603.1"/>
    </source>
</evidence>
<name>A0A6A7N3I6_9BURK</name>
<organism evidence="2 3">
    <name type="scientific">Rugamonas aquatica</name>
    <dbReference type="NCBI Taxonomy" id="2743357"/>
    <lineage>
        <taxon>Bacteria</taxon>
        <taxon>Pseudomonadati</taxon>
        <taxon>Pseudomonadota</taxon>
        <taxon>Betaproteobacteria</taxon>
        <taxon>Burkholderiales</taxon>
        <taxon>Oxalobacteraceae</taxon>
        <taxon>Telluria group</taxon>
        <taxon>Rugamonas</taxon>
    </lineage>
</organism>
<keyword evidence="3" id="KW-1185">Reference proteome</keyword>
<sequence>MELDKDQLQIELPYAQRFCQRSVRFYRRIQTTFTFISLLAGSSAIAAIAAQMPVAATWMLAAFSVFGILNFAIRPAEKIAALHADVRKYAALITKSDLLDAPAIQHLLHEARQTDAEEIEPLRAVAYNDVMLEIDELDSLIELSPVQKLMGVLA</sequence>
<dbReference type="EMBL" id="WHUG01000005">
    <property type="protein sequence ID" value="MQA39603.1"/>
    <property type="molecule type" value="Genomic_DNA"/>
</dbReference>
<gene>
    <name evidence="2" type="ORF">GEV02_15725</name>
</gene>
<feature type="transmembrane region" description="Helical" evidence="1">
    <location>
        <begin position="55"/>
        <end position="73"/>
    </location>
</feature>
<dbReference type="Proteomes" id="UP000440498">
    <property type="component" value="Unassembled WGS sequence"/>
</dbReference>
<keyword evidence="1" id="KW-0472">Membrane</keyword>
<evidence type="ECO:0000313" key="3">
    <source>
        <dbReference type="Proteomes" id="UP000440498"/>
    </source>
</evidence>
<dbReference type="RefSeq" id="WP_152838876.1">
    <property type="nucleotide sequence ID" value="NZ_WHUG01000005.1"/>
</dbReference>
<accession>A0A6A7N3I6</accession>
<keyword evidence="1" id="KW-1133">Transmembrane helix</keyword>
<evidence type="ECO:0008006" key="4">
    <source>
        <dbReference type="Google" id="ProtNLM"/>
    </source>
</evidence>
<proteinExistence type="predicted"/>
<reference evidence="2 3" key="1">
    <citation type="submission" date="2019-10" db="EMBL/GenBank/DDBJ databases">
        <title>Two novel species isolated from a subtropical stream in China.</title>
        <authorList>
            <person name="Lu H."/>
        </authorList>
    </citation>
    <scope>NUCLEOTIDE SEQUENCE [LARGE SCALE GENOMIC DNA]</scope>
    <source>
        <strain evidence="2 3">FT29W</strain>
    </source>
</reference>